<keyword evidence="2" id="KW-0282">Flagellum</keyword>
<keyword evidence="2" id="KW-0969">Cilium</keyword>
<feature type="domain" description="Flagellin C-terminal" evidence="1">
    <location>
        <begin position="261"/>
        <end position="337"/>
    </location>
</feature>
<evidence type="ECO:0000259" key="1">
    <source>
        <dbReference type="Pfam" id="PF00700"/>
    </source>
</evidence>
<dbReference type="InterPro" id="IPR046358">
    <property type="entry name" value="Flagellin_C"/>
</dbReference>
<protein>
    <submittedName>
        <fullName evidence="2">Flagellar hook protein</fullName>
    </submittedName>
</protein>
<dbReference type="RefSeq" id="WP_095639598.1">
    <property type="nucleotide sequence ID" value="NZ_NSJZ01000004.1"/>
</dbReference>
<keyword evidence="3" id="KW-1185">Reference proteome</keyword>
<reference evidence="2 3" key="1">
    <citation type="submission" date="2017-09" db="EMBL/GenBank/DDBJ databases">
        <title>Paracoccus alkalisoli sp. nov., isolated from saline alkaline soil.</title>
        <authorList>
            <person name="Dong X."/>
            <person name="Zhang G."/>
        </authorList>
    </citation>
    <scope>NUCLEOTIDE SEQUENCE [LARGE SCALE GENOMIC DNA]</scope>
    <source>
        <strain evidence="2 3">WN007</strain>
    </source>
</reference>
<dbReference type="AlphaFoldDB" id="A0A2A2GLQ3"/>
<dbReference type="Pfam" id="PF00700">
    <property type="entry name" value="Flagellin_C"/>
    <property type="match status" value="1"/>
</dbReference>
<dbReference type="SUPFAM" id="SSF64518">
    <property type="entry name" value="Phase 1 flagellin"/>
    <property type="match status" value="1"/>
</dbReference>
<dbReference type="Gene3D" id="1.20.1330.10">
    <property type="entry name" value="f41 fragment of flagellin, N-terminal domain"/>
    <property type="match status" value="1"/>
</dbReference>
<evidence type="ECO:0000313" key="2">
    <source>
        <dbReference type="EMBL" id="PAU97682.1"/>
    </source>
</evidence>
<organism evidence="2 3">
    <name type="scientific">Paracoccus salipaludis</name>
    <dbReference type="NCBI Taxonomy" id="2032623"/>
    <lineage>
        <taxon>Bacteria</taxon>
        <taxon>Pseudomonadati</taxon>
        <taxon>Pseudomonadota</taxon>
        <taxon>Alphaproteobacteria</taxon>
        <taxon>Rhodobacterales</taxon>
        <taxon>Paracoccaceae</taxon>
        <taxon>Paracoccus</taxon>
    </lineage>
</organism>
<dbReference type="OrthoDB" id="7312911at2"/>
<keyword evidence="2" id="KW-0966">Cell projection</keyword>
<gene>
    <name evidence="2" type="ORF">CK240_06845</name>
</gene>
<dbReference type="EMBL" id="NSJZ01000004">
    <property type="protein sequence ID" value="PAU97682.1"/>
    <property type="molecule type" value="Genomic_DNA"/>
</dbReference>
<name>A0A2A2GLQ3_9RHOB</name>
<sequence length="337" mass="34438">MSDLGPVGDLARATLLRQASGQLKSQLATLTQEAATGLKPDVPAATNGQMGRLAQVQARLTALSAHGQNAAHAQAELGGLQAALGTLEEIVAGMGPGLQTAAAMGNETSIAIRAEEARQGFQTAVRLLNVDVGGRYLLSGTAVDRPPLSDPGSILAAAKAEVAGLTSPADIASTLAAWFDAPAGTGGFADSQFHGDTAARELAVSPDIRVRQDLGALDPSFRELLKGLAMASLAADPDLGLTPEGKGALLGEGGRHVAAGATALTMRRADIGLLEASVERAAARNAAETTAMSLERSDILAVDPYETATALTQAEASLQNLYALTVRLSRLSLTDYL</sequence>
<evidence type="ECO:0000313" key="3">
    <source>
        <dbReference type="Proteomes" id="UP000218023"/>
    </source>
</evidence>
<dbReference type="Proteomes" id="UP000218023">
    <property type="component" value="Unassembled WGS sequence"/>
</dbReference>
<comment type="caution">
    <text evidence="2">The sequence shown here is derived from an EMBL/GenBank/DDBJ whole genome shotgun (WGS) entry which is preliminary data.</text>
</comment>
<accession>A0A2A2GLQ3</accession>
<proteinExistence type="predicted"/>